<gene>
    <name evidence="14" type="ORF">H9L42_15500</name>
</gene>
<comment type="similarity">
    <text evidence="3">Belongs to the multi antimicrobial extrusion (MATE) (TC 2.A.66.1) family.</text>
</comment>
<evidence type="ECO:0000256" key="8">
    <source>
        <dbReference type="ARBA" id="ARBA00022692"/>
    </source>
</evidence>
<name>A0A923NQ75_9FIRM</name>
<keyword evidence="15" id="KW-1185">Reference proteome</keyword>
<keyword evidence="8 13" id="KW-0812">Transmembrane</keyword>
<feature type="transmembrane region" description="Helical" evidence="13">
    <location>
        <begin position="385"/>
        <end position="407"/>
    </location>
</feature>
<protein>
    <recommendedName>
        <fullName evidence="4">Probable multidrug resistance protein NorM</fullName>
    </recommendedName>
    <alternativeName>
        <fullName evidence="12">Multidrug-efflux transporter</fullName>
    </alternativeName>
</protein>
<dbReference type="InterPro" id="IPR002528">
    <property type="entry name" value="MATE_fam"/>
</dbReference>
<dbReference type="InterPro" id="IPR050222">
    <property type="entry name" value="MATE_MdtK"/>
</dbReference>
<evidence type="ECO:0000256" key="9">
    <source>
        <dbReference type="ARBA" id="ARBA00022989"/>
    </source>
</evidence>
<keyword evidence="6" id="KW-0050">Antiport</keyword>
<sequence>MEQSHSLTEGKILGSLIRFALPVFLALFLQALYGGVDLLVVGQFAHTEDVSGVSSGSMLMQTVTMIITGLSMGITILVGQRIGARKPEEAGRAVGTGICLFAVFAVILTIVLVFGSGIIAELLHAPREAFDETSIYIRICGAGSIFIVAYNVLGAIFRGIGDSKMPLLTVAIACVLNILGDLLFVAVFHMGTAGAALATAMSQAVSVLVSLLIIRKRALPFRFSRSYIRFNGSIIRTELKLGSPVALQELLVGMSFLIIQTIVNTMGVIPSAGVGVAEKVCTFLMLVPSAYMQSMSAFVAQNIGAGRQDRAKSALGCGIATSVAVGIVMAALAFFFGNLLAAIFSKDPQVIAAAHTYLRAYAIDCLLVSLLFCFTGYYNGCGKTFFVMIQGIVGAFGVRIPFAYLMSQLAGTTLFHIGLATPASSFVQIILCLIMFVHLGKQQKRKGEQLSAIS</sequence>
<comment type="caution">
    <text evidence="14">The sequence shown here is derived from an EMBL/GenBank/DDBJ whole genome shotgun (WGS) entry which is preliminary data.</text>
</comment>
<evidence type="ECO:0000256" key="11">
    <source>
        <dbReference type="ARBA" id="ARBA00023136"/>
    </source>
</evidence>
<evidence type="ECO:0000313" key="15">
    <source>
        <dbReference type="Proteomes" id="UP000602647"/>
    </source>
</evidence>
<dbReference type="PIRSF" id="PIRSF006603">
    <property type="entry name" value="DinF"/>
    <property type="match status" value="1"/>
</dbReference>
<evidence type="ECO:0000256" key="2">
    <source>
        <dbReference type="ARBA" id="ARBA00004651"/>
    </source>
</evidence>
<evidence type="ECO:0000256" key="4">
    <source>
        <dbReference type="ARBA" id="ARBA00020268"/>
    </source>
</evidence>
<dbReference type="AlphaFoldDB" id="A0A923NQ75"/>
<feature type="transmembrane region" description="Helical" evidence="13">
    <location>
        <begin position="413"/>
        <end position="437"/>
    </location>
</feature>
<feature type="transmembrane region" description="Helical" evidence="13">
    <location>
        <begin position="315"/>
        <end position="344"/>
    </location>
</feature>
<dbReference type="PANTHER" id="PTHR43298:SF2">
    <property type="entry name" value="FMN_FAD EXPORTER YEEO-RELATED"/>
    <property type="match status" value="1"/>
</dbReference>
<feature type="transmembrane region" description="Helical" evidence="13">
    <location>
        <begin position="194"/>
        <end position="214"/>
    </location>
</feature>
<proteinExistence type="inferred from homology"/>
<evidence type="ECO:0000256" key="5">
    <source>
        <dbReference type="ARBA" id="ARBA00022448"/>
    </source>
</evidence>
<keyword evidence="7" id="KW-1003">Cell membrane</keyword>
<feature type="transmembrane region" description="Helical" evidence="13">
    <location>
        <begin position="12"/>
        <end position="33"/>
    </location>
</feature>
<dbReference type="EMBL" id="JACRYT010000028">
    <property type="protein sequence ID" value="MBC6681227.1"/>
    <property type="molecule type" value="Genomic_DNA"/>
</dbReference>
<comment type="function">
    <text evidence="1">Multidrug efflux pump.</text>
</comment>
<evidence type="ECO:0000256" key="10">
    <source>
        <dbReference type="ARBA" id="ARBA00023065"/>
    </source>
</evidence>
<keyword evidence="9 13" id="KW-1133">Transmembrane helix</keyword>
<evidence type="ECO:0000256" key="6">
    <source>
        <dbReference type="ARBA" id="ARBA00022449"/>
    </source>
</evidence>
<reference evidence="14" key="1">
    <citation type="submission" date="2020-08" db="EMBL/GenBank/DDBJ databases">
        <title>Genome public.</title>
        <authorList>
            <person name="Liu C."/>
            <person name="Sun Q."/>
        </authorList>
    </citation>
    <scope>NUCLEOTIDE SEQUENCE</scope>
    <source>
        <strain evidence="14">BX12</strain>
    </source>
</reference>
<feature type="transmembrane region" description="Helical" evidence="13">
    <location>
        <begin position="356"/>
        <end position="378"/>
    </location>
</feature>
<accession>A0A923NQ75</accession>
<dbReference type="RefSeq" id="WP_187304322.1">
    <property type="nucleotide sequence ID" value="NZ_JACRYT010000028.1"/>
</dbReference>
<dbReference type="PANTHER" id="PTHR43298">
    <property type="entry name" value="MULTIDRUG RESISTANCE PROTEIN NORM-RELATED"/>
    <property type="match status" value="1"/>
</dbReference>
<evidence type="ECO:0000313" key="14">
    <source>
        <dbReference type="EMBL" id="MBC6681227.1"/>
    </source>
</evidence>
<keyword evidence="10" id="KW-0406">Ion transport</keyword>
<feature type="transmembrane region" description="Helical" evidence="13">
    <location>
        <begin position="58"/>
        <end position="78"/>
    </location>
</feature>
<feature type="transmembrane region" description="Helical" evidence="13">
    <location>
        <begin position="98"/>
        <end position="123"/>
    </location>
</feature>
<dbReference type="Proteomes" id="UP000602647">
    <property type="component" value="Unassembled WGS sequence"/>
</dbReference>
<comment type="subcellular location">
    <subcellularLocation>
        <location evidence="2">Cell membrane</location>
        <topology evidence="2">Multi-pass membrane protein</topology>
    </subcellularLocation>
</comment>
<dbReference type="GO" id="GO:0015297">
    <property type="term" value="F:antiporter activity"/>
    <property type="evidence" value="ECO:0007669"/>
    <property type="project" value="UniProtKB-KW"/>
</dbReference>
<dbReference type="CDD" id="cd13138">
    <property type="entry name" value="MATE_yoeA_like"/>
    <property type="match status" value="1"/>
</dbReference>
<dbReference type="Pfam" id="PF01554">
    <property type="entry name" value="MatE"/>
    <property type="match status" value="2"/>
</dbReference>
<evidence type="ECO:0000256" key="13">
    <source>
        <dbReference type="SAM" id="Phobius"/>
    </source>
</evidence>
<feature type="transmembrane region" description="Helical" evidence="13">
    <location>
        <begin position="165"/>
        <end position="188"/>
    </location>
</feature>
<evidence type="ECO:0000256" key="3">
    <source>
        <dbReference type="ARBA" id="ARBA00010199"/>
    </source>
</evidence>
<dbReference type="GO" id="GO:0006811">
    <property type="term" value="P:monoatomic ion transport"/>
    <property type="evidence" value="ECO:0007669"/>
    <property type="project" value="UniProtKB-KW"/>
</dbReference>
<dbReference type="InterPro" id="IPR048279">
    <property type="entry name" value="MdtK-like"/>
</dbReference>
<dbReference type="GO" id="GO:0005886">
    <property type="term" value="C:plasma membrane"/>
    <property type="evidence" value="ECO:0007669"/>
    <property type="project" value="UniProtKB-SubCell"/>
</dbReference>
<evidence type="ECO:0000256" key="12">
    <source>
        <dbReference type="ARBA" id="ARBA00031636"/>
    </source>
</evidence>
<keyword evidence="11 13" id="KW-0472">Membrane</keyword>
<dbReference type="NCBIfam" id="TIGR00797">
    <property type="entry name" value="matE"/>
    <property type="match status" value="1"/>
</dbReference>
<keyword evidence="5" id="KW-0813">Transport</keyword>
<feature type="transmembrane region" description="Helical" evidence="13">
    <location>
        <begin position="135"/>
        <end position="153"/>
    </location>
</feature>
<evidence type="ECO:0000256" key="1">
    <source>
        <dbReference type="ARBA" id="ARBA00003408"/>
    </source>
</evidence>
<organism evidence="14 15">
    <name type="scientific">Zhenpiania hominis</name>
    <dbReference type="NCBI Taxonomy" id="2763644"/>
    <lineage>
        <taxon>Bacteria</taxon>
        <taxon>Bacillati</taxon>
        <taxon>Bacillota</taxon>
        <taxon>Clostridia</taxon>
        <taxon>Peptostreptococcales</taxon>
        <taxon>Anaerovoracaceae</taxon>
        <taxon>Zhenpiania</taxon>
    </lineage>
</organism>
<dbReference type="GO" id="GO:0042910">
    <property type="term" value="F:xenobiotic transmembrane transporter activity"/>
    <property type="evidence" value="ECO:0007669"/>
    <property type="project" value="InterPro"/>
</dbReference>
<evidence type="ECO:0000256" key="7">
    <source>
        <dbReference type="ARBA" id="ARBA00022475"/>
    </source>
</evidence>